<dbReference type="NCBIfam" id="NF046037">
    <property type="entry name" value="carphisopro"/>
    <property type="match status" value="1"/>
</dbReference>
<sequence>MTSAAHIIAALGGTSAVARELDVPASTVSSWKSGGSIPRWRMAGITSLAKSLGVDLDVVGATDNAPASAASSRKSGDLTAAQQSEAA</sequence>
<dbReference type="InterPro" id="IPR010982">
    <property type="entry name" value="Lambda_DNA-bd_dom_sf"/>
</dbReference>
<evidence type="ECO:0000313" key="2">
    <source>
        <dbReference type="EMBL" id="MCC4234504.1"/>
    </source>
</evidence>
<dbReference type="EMBL" id="JAJGNP010000021">
    <property type="protein sequence ID" value="MCC4234504.1"/>
    <property type="molecule type" value="Genomic_DNA"/>
</dbReference>
<reference evidence="2 3" key="1">
    <citation type="submission" date="2021-10" db="EMBL/GenBank/DDBJ databases">
        <title>The diversity and Nitrogen Metabolism of Culturable Nitrate-Utilizing Bacteria Within the Oxygen Minimum Zone of the Changjiang (Yangtze River)Estuary.</title>
        <authorList>
            <person name="Zhang D."/>
            <person name="Zheng J."/>
            <person name="Liu S."/>
            <person name="He W."/>
        </authorList>
    </citation>
    <scope>NUCLEOTIDE SEQUENCE [LARGE SCALE GENOMIC DNA]</scope>
    <source>
        <strain evidence="2 3">FXH275-2</strain>
    </source>
</reference>
<proteinExistence type="predicted"/>
<dbReference type="RefSeq" id="WP_228227995.1">
    <property type="nucleotide sequence ID" value="NZ_JAJGNP010000021.1"/>
</dbReference>
<dbReference type="InterPro" id="IPR059216">
    <property type="entry name" value="LeuA_carph_isopro_dom"/>
</dbReference>
<gene>
    <name evidence="2" type="ORF">LL253_17670</name>
</gene>
<dbReference type="Gene3D" id="1.10.260.40">
    <property type="entry name" value="lambda repressor-like DNA-binding domains"/>
    <property type="match status" value="1"/>
</dbReference>
<dbReference type="SUPFAM" id="SSF47413">
    <property type="entry name" value="lambda repressor-like DNA-binding domains"/>
    <property type="match status" value="1"/>
</dbReference>
<protein>
    <submittedName>
        <fullName evidence="2">Helix-turn-helix domain-containing protein</fullName>
    </submittedName>
</protein>
<accession>A0ABS8H7H3</accession>
<name>A0ABS8H7H3_9SPHN</name>
<evidence type="ECO:0000256" key="1">
    <source>
        <dbReference type="SAM" id="MobiDB-lite"/>
    </source>
</evidence>
<comment type="caution">
    <text evidence="2">The sequence shown here is derived from an EMBL/GenBank/DDBJ whole genome shotgun (WGS) entry which is preliminary data.</text>
</comment>
<feature type="region of interest" description="Disordered" evidence="1">
    <location>
        <begin position="65"/>
        <end position="87"/>
    </location>
</feature>
<dbReference type="Proteomes" id="UP001198830">
    <property type="component" value="Unassembled WGS sequence"/>
</dbReference>
<keyword evidence="3" id="KW-1185">Reference proteome</keyword>
<evidence type="ECO:0000313" key="3">
    <source>
        <dbReference type="Proteomes" id="UP001198830"/>
    </source>
</evidence>
<organism evidence="2 3">
    <name type="scientific">Sphingobium soli</name>
    <dbReference type="NCBI Taxonomy" id="1591116"/>
    <lineage>
        <taxon>Bacteria</taxon>
        <taxon>Pseudomonadati</taxon>
        <taxon>Pseudomonadota</taxon>
        <taxon>Alphaproteobacteria</taxon>
        <taxon>Sphingomonadales</taxon>
        <taxon>Sphingomonadaceae</taxon>
        <taxon>Sphingobium</taxon>
    </lineage>
</organism>